<evidence type="ECO:0000259" key="2">
    <source>
        <dbReference type="Pfam" id="PF00496"/>
    </source>
</evidence>
<dbReference type="RefSeq" id="WP_216341542.1">
    <property type="nucleotide sequence ID" value="NZ_JAHLEM010000091.1"/>
</dbReference>
<dbReference type="InterPro" id="IPR000914">
    <property type="entry name" value="SBP_5_dom"/>
</dbReference>
<dbReference type="Proteomes" id="UP000720508">
    <property type="component" value="Unassembled WGS sequence"/>
</dbReference>
<keyword evidence="4" id="KW-1185">Reference proteome</keyword>
<feature type="signal peptide" evidence="1">
    <location>
        <begin position="1"/>
        <end position="26"/>
    </location>
</feature>
<dbReference type="PANTHER" id="PTHR30290:SF16">
    <property type="entry name" value="OLIGOPEPTIDE ABC TRANSPORTER, PERIPLASMIC OLIGOPEPTIDE-BINDING PROTEIN"/>
    <property type="match status" value="1"/>
</dbReference>
<proteinExistence type="predicted"/>
<protein>
    <submittedName>
        <fullName evidence="3">ABC transporter substrate-binding protein</fullName>
    </submittedName>
</protein>
<accession>A0ABS6CCB5</accession>
<dbReference type="PANTHER" id="PTHR30290">
    <property type="entry name" value="PERIPLASMIC BINDING COMPONENT OF ABC TRANSPORTER"/>
    <property type="match status" value="1"/>
</dbReference>
<gene>
    <name evidence="3" type="ORF">KN815_10725</name>
</gene>
<organism evidence="3 4">
    <name type="scientific">Streptomyces niphimycinicus</name>
    <dbReference type="NCBI Taxonomy" id="2842201"/>
    <lineage>
        <taxon>Bacteria</taxon>
        <taxon>Bacillati</taxon>
        <taxon>Actinomycetota</taxon>
        <taxon>Actinomycetes</taxon>
        <taxon>Kitasatosporales</taxon>
        <taxon>Streptomycetaceae</taxon>
        <taxon>Streptomyces</taxon>
    </lineage>
</organism>
<feature type="domain" description="Solute-binding protein family 5" evidence="2">
    <location>
        <begin position="89"/>
        <end position="453"/>
    </location>
</feature>
<dbReference type="PIRSF" id="PIRSF002741">
    <property type="entry name" value="MppA"/>
    <property type="match status" value="1"/>
</dbReference>
<feature type="chain" id="PRO_5045837286" evidence="1">
    <location>
        <begin position="27"/>
        <end position="558"/>
    </location>
</feature>
<dbReference type="InterPro" id="IPR030678">
    <property type="entry name" value="Peptide/Ni-bd"/>
</dbReference>
<comment type="caution">
    <text evidence="3">The sequence shown here is derived from an EMBL/GenBank/DDBJ whole genome shotgun (WGS) entry which is preliminary data.</text>
</comment>
<keyword evidence="1" id="KW-0732">Signal</keyword>
<reference evidence="3 4" key="1">
    <citation type="submission" date="2021-06" db="EMBL/GenBank/DDBJ databases">
        <authorList>
            <person name="Pan X."/>
        </authorList>
    </citation>
    <scope>NUCLEOTIDE SEQUENCE [LARGE SCALE GENOMIC DNA]</scope>
    <source>
        <strain evidence="3 4">4503</strain>
    </source>
</reference>
<sequence length="558" mass="61148">MFPCKKGRRRLGAVGIAISLTLGAGACSGGTTGSAGSTASGGRALTMTAGAVTTWVRNFNIYSPASDKSPAPRLIFEPLVRVDYTKGAKIDPWLAKSFDWNSDGTELTFHLRPDVSWSDGRKFDADDVIFTLRMVLDKPELNVAGVSYKKVTKVDAHTVKVTWDHPAYAELSSFGAGKLDIVPEHQWAGKDLKSWTDPNPVGTGPYTVGSFSSQQVTYRTRDHYWGKPVAVPTIKIPALLDDAAKPKLLSGELDLATTAWADADTEFVAKNPKTNLYRVYPQGGSTALYFNNAVAPYNDVHVRRAILAAVDARKMLALSDTGQAPANITGLDEQTYSDFIAKRYRGKTNKQDVGLARKELAAGGYQVKGGKLVKGGKSYPLELKFIQEYANWQAFARGFADQAKKSLGLTVKLSPVQSSSFDPEVNEGDFGMAFNYAGSGKGVYNSYSSMLDSKYAKPIGQNSNFNNTVRWRDPKTDELLDQMRRTDDPERIKSLSAQVEKIVAEQVPLRPLFQTVWFIDINAGRWQGWPEPGKSDHVPHVINGPDFTMTLQNLKPAT</sequence>
<dbReference type="InterPro" id="IPR039424">
    <property type="entry name" value="SBP_5"/>
</dbReference>
<dbReference type="EMBL" id="JAHLEM010000091">
    <property type="protein sequence ID" value="MBU3864533.1"/>
    <property type="molecule type" value="Genomic_DNA"/>
</dbReference>
<evidence type="ECO:0000313" key="3">
    <source>
        <dbReference type="EMBL" id="MBU3864533.1"/>
    </source>
</evidence>
<dbReference type="CDD" id="cd08509">
    <property type="entry name" value="PBP2_TmCBP_oligosaccharides_like"/>
    <property type="match status" value="1"/>
</dbReference>
<dbReference type="PROSITE" id="PS51257">
    <property type="entry name" value="PROKAR_LIPOPROTEIN"/>
    <property type="match status" value="1"/>
</dbReference>
<dbReference type="Pfam" id="PF00496">
    <property type="entry name" value="SBP_bac_5"/>
    <property type="match status" value="1"/>
</dbReference>
<name>A0ABS6CCB5_9ACTN</name>
<evidence type="ECO:0000313" key="4">
    <source>
        <dbReference type="Proteomes" id="UP000720508"/>
    </source>
</evidence>
<evidence type="ECO:0000256" key="1">
    <source>
        <dbReference type="SAM" id="SignalP"/>
    </source>
</evidence>